<gene>
    <name evidence="1" type="ORF">NCTC11190_02226</name>
</gene>
<accession>A0A379MTD0</accession>
<dbReference type="Proteomes" id="UP000255233">
    <property type="component" value="Unassembled WGS sequence"/>
</dbReference>
<protein>
    <submittedName>
        <fullName evidence="1">Uncharacterized protein</fullName>
    </submittedName>
</protein>
<evidence type="ECO:0000313" key="2">
    <source>
        <dbReference type="Proteomes" id="UP000255233"/>
    </source>
</evidence>
<sequence>MLAHLLSLPDTRCLWVMLCYRNSGLIGSNHIIAHYSDNIKEFAMQKDCGA</sequence>
<reference evidence="1 2" key="1">
    <citation type="submission" date="2018-06" db="EMBL/GenBank/DDBJ databases">
        <authorList>
            <consortium name="Pathogen Informatics"/>
            <person name="Doyle S."/>
        </authorList>
    </citation>
    <scope>NUCLEOTIDE SEQUENCE [LARGE SCALE GENOMIC DNA]</scope>
    <source>
        <strain evidence="1 2">NCTC11190</strain>
    </source>
</reference>
<evidence type="ECO:0000313" key="1">
    <source>
        <dbReference type="EMBL" id="SUE34984.1"/>
    </source>
</evidence>
<dbReference type="EMBL" id="UGVL01000001">
    <property type="protein sequence ID" value="SUE34984.1"/>
    <property type="molecule type" value="Genomic_DNA"/>
</dbReference>
<keyword evidence="2" id="KW-1185">Reference proteome</keyword>
<dbReference type="STRING" id="880526.GCA_000427365_01593"/>
<dbReference type="AlphaFoldDB" id="A0A379MTD0"/>
<proteinExistence type="predicted"/>
<organism evidence="1 2">
    <name type="scientific">Rikenella microfusus</name>
    <dbReference type="NCBI Taxonomy" id="28139"/>
    <lineage>
        <taxon>Bacteria</taxon>
        <taxon>Pseudomonadati</taxon>
        <taxon>Bacteroidota</taxon>
        <taxon>Bacteroidia</taxon>
        <taxon>Bacteroidales</taxon>
        <taxon>Rikenellaceae</taxon>
        <taxon>Rikenella</taxon>
    </lineage>
</organism>
<name>A0A379MTD0_9BACT</name>